<dbReference type="SMR" id="Q9NAI9"/>
<protein>
    <submittedName>
        <fullName evidence="2">CID domain-containing protein</fullName>
    </submittedName>
</protein>
<evidence type="ECO:0000313" key="3">
    <source>
        <dbReference type="Proteomes" id="UP000001940"/>
    </source>
</evidence>
<dbReference type="GeneID" id="189667"/>
<dbReference type="FunFam" id="1.25.10.10:FF:001135">
    <property type="entry name" value="Protein CBG10339"/>
    <property type="match status" value="1"/>
</dbReference>
<dbReference type="UCSC" id="Y38E10A.22">
    <property type="organism name" value="c. elegans"/>
</dbReference>
<reference evidence="2 3" key="1">
    <citation type="journal article" date="1998" name="Science">
        <title>Genome sequence of the nematode C. elegans: a platform for investigating biology.</title>
        <authorList>
            <consortium name="The C. elegans sequencing consortium"/>
            <person name="Sulson J.E."/>
            <person name="Waterston R."/>
        </authorList>
    </citation>
    <scope>NUCLEOTIDE SEQUENCE [LARGE SCALE GENOMIC DNA]</scope>
    <source>
        <strain evidence="2 3">Bristol N2</strain>
    </source>
</reference>
<dbReference type="PANTHER" id="PTHR19316:SF18">
    <property type="entry name" value="HSP70-BINDING PROTEIN 1"/>
    <property type="match status" value="1"/>
</dbReference>
<dbReference type="AGR" id="WB:WBGene00012600"/>
<dbReference type="Bgee" id="WBGene00012600">
    <property type="expression patterns" value="Expressed in adult organism and 3 other cell types or tissues"/>
</dbReference>
<sequence>MSPDEDLRLLYLRLIPQLAENRPEFQQAIADSPLFTAYMKLLKRQAELSPRILSALLSAISSIVRSHLPAYLKFQAKNGLTATEKLIQSTKDHKNAVKAGRMIVSFLYTLTDLQGIDEITEEIKNSILKIYTLLDGRSRFVDRADDSEETKEFYEETMKMIKFEIMQMHPDIITPQTRKLLEEHFKESNLRAGLMPIGGWPVIPKNEWPQPPQPPCHKANKNAEPKKEPEPAKKVAPKQETKVDQEAAELARKIQIEEDKTRKRHEIVARFSILDIYTKEELAEKLKLDAEMEMAEAQKVLKEIR</sequence>
<keyword evidence="5" id="KW-1267">Proteomics identification</keyword>
<dbReference type="InterPro" id="IPR011989">
    <property type="entry name" value="ARM-like"/>
</dbReference>
<dbReference type="CTD" id="189667"/>
<feature type="region of interest" description="Disordered" evidence="1">
    <location>
        <begin position="204"/>
        <end position="244"/>
    </location>
</feature>
<evidence type="ECO:0000313" key="2">
    <source>
        <dbReference type="EMBL" id="CAB54414.2"/>
    </source>
</evidence>
<dbReference type="OrthoDB" id="5820934at2759"/>
<evidence type="ECO:0000256" key="1">
    <source>
        <dbReference type="SAM" id="MobiDB-lite"/>
    </source>
</evidence>
<dbReference type="HOGENOM" id="CLU_052721_0_0_1"/>
<dbReference type="AlphaFoldDB" id="Q9NAI9"/>
<dbReference type="PeptideAtlas" id="Q9NAI9"/>
<dbReference type="InterPro" id="IPR050693">
    <property type="entry name" value="Hsp70_NEF-Inhibitors"/>
</dbReference>
<evidence type="ECO:0007829" key="5">
    <source>
        <dbReference type="PeptideAtlas" id="Q9NAI9"/>
    </source>
</evidence>
<proteinExistence type="evidence at protein level"/>
<evidence type="ECO:0000313" key="4">
    <source>
        <dbReference type="WormBase" id="Y38E10A.22b"/>
    </source>
</evidence>
<dbReference type="ExpressionAtlas" id="Q9NAI9">
    <property type="expression patterns" value="baseline and differential"/>
</dbReference>
<dbReference type="PANTHER" id="PTHR19316">
    <property type="entry name" value="PROTEIN FOLDING REGULATOR"/>
    <property type="match status" value="1"/>
</dbReference>
<dbReference type="RefSeq" id="NP_001254353.1">
    <property type="nucleotide sequence ID" value="NM_001267424.1"/>
</dbReference>
<feature type="compositionally biased region" description="Basic and acidic residues" evidence="1">
    <location>
        <begin position="221"/>
        <end position="244"/>
    </location>
</feature>
<dbReference type="WormBase" id="Y38E10A.22b">
    <property type="protein sequence ID" value="CE35653"/>
    <property type="gene ID" value="WBGene00012600"/>
</dbReference>
<organism evidence="2 3">
    <name type="scientific">Caenorhabditis elegans</name>
    <dbReference type="NCBI Taxonomy" id="6239"/>
    <lineage>
        <taxon>Eukaryota</taxon>
        <taxon>Metazoa</taxon>
        <taxon>Ecdysozoa</taxon>
        <taxon>Nematoda</taxon>
        <taxon>Chromadorea</taxon>
        <taxon>Rhabditida</taxon>
        <taxon>Rhabditina</taxon>
        <taxon>Rhabditomorpha</taxon>
        <taxon>Rhabditoidea</taxon>
        <taxon>Rhabditidae</taxon>
        <taxon>Peloderinae</taxon>
        <taxon>Caenorhabditis</taxon>
    </lineage>
</organism>
<keyword evidence="3" id="KW-1185">Reference proteome</keyword>
<dbReference type="SUPFAM" id="SSF48371">
    <property type="entry name" value="ARM repeat"/>
    <property type="match status" value="1"/>
</dbReference>
<dbReference type="InterPro" id="IPR016024">
    <property type="entry name" value="ARM-type_fold"/>
</dbReference>
<dbReference type="EMBL" id="BX284602">
    <property type="protein sequence ID" value="CAB54414.2"/>
    <property type="molecule type" value="Genomic_DNA"/>
</dbReference>
<gene>
    <name evidence="2" type="ORF">CELE_Y38E10A.22</name>
    <name evidence="2 4" type="ORF">Y38E10A.22</name>
</gene>
<accession>Q9NAI9</accession>
<dbReference type="PIR" id="T26673">
    <property type="entry name" value="T26673"/>
</dbReference>
<dbReference type="Gene3D" id="1.25.10.10">
    <property type="entry name" value="Leucine-rich Repeat Variant"/>
    <property type="match status" value="1"/>
</dbReference>
<name>Q9NAI9_CAEEL</name>
<dbReference type="Proteomes" id="UP000001940">
    <property type="component" value="Chromosome II"/>
</dbReference>